<dbReference type="PROSITE" id="PS50949">
    <property type="entry name" value="HTH_GNTR"/>
    <property type="match status" value="1"/>
</dbReference>
<gene>
    <name evidence="5" type="ORF">RQX22_15545</name>
</gene>
<dbReference type="Gene3D" id="1.20.120.530">
    <property type="entry name" value="GntR ligand-binding domain-like"/>
    <property type="match status" value="1"/>
</dbReference>
<name>A0ABU3QAL8_9SPHN</name>
<dbReference type="Proteomes" id="UP001259572">
    <property type="component" value="Unassembled WGS sequence"/>
</dbReference>
<dbReference type="Gene3D" id="1.10.10.10">
    <property type="entry name" value="Winged helix-like DNA-binding domain superfamily/Winged helix DNA-binding domain"/>
    <property type="match status" value="1"/>
</dbReference>
<keyword evidence="3" id="KW-0804">Transcription</keyword>
<dbReference type="PANTHER" id="PTHR43537:SF5">
    <property type="entry name" value="UXU OPERON TRANSCRIPTIONAL REGULATOR"/>
    <property type="match status" value="1"/>
</dbReference>
<evidence type="ECO:0000256" key="2">
    <source>
        <dbReference type="ARBA" id="ARBA00023125"/>
    </source>
</evidence>
<dbReference type="InterPro" id="IPR036390">
    <property type="entry name" value="WH_DNA-bd_sf"/>
</dbReference>
<dbReference type="InterPro" id="IPR036388">
    <property type="entry name" value="WH-like_DNA-bd_sf"/>
</dbReference>
<dbReference type="Pfam" id="PF00392">
    <property type="entry name" value="GntR"/>
    <property type="match status" value="1"/>
</dbReference>
<keyword evidence="1" id="KW-0805">Transcription regulation</keyword>
<evidence type="ECO:0000313" key="6">
    <source>
        <dbReference type="Proteomes" id="UP001259572"/>
    </source>
</evidence>
<organism evidence="5 6">
    <name type="scientific">Sphingosinicella rhizophila</name>
    <dbReference type="NCBI Taxonomy" id="3050082"/>
    <lineage>
        <taxon>Bacteria</taxon>
        <taxon>Pseudomonadati</taxon>
        <taxon>Pseudomonadota</taxon>
        <taxon>Alphaproteobacteria</taxon>
        <taxon>Sphingomonadales</taxon>
        <taxon>Sphingosinicellaceae</taxon>
        <taxon>Sphingosinicella</taxon>
    </lineage>
</organism>
<dbReference type="EMBL" id="JAVUPU010000008">
    <property type="protein sequence ID" value="MDT9600372.1"/>
    <property type="molecule type" value="Genomic_DNA"/>
</dbReference>
<dbReference type="InterPro" id="IPR000524">
    <property type="entry name" value="Tscrpt_reg_HTH_GntR"/>
</dbReference>
<evidence type="ECO:0000259" key="4">
    <source>
        <dbReference type="PROSITE" id="PS50949"/>
    </source>
</evidence>
<dbReference type="PANTHER" id="PTHR43537">
    <property type="entry name" value="TRANSCRIPTIONAL REGULATOR, GNTR FAMILY"/>
    <property type="match status" value="1"/>
</dbReference>
<evidence type="ECO:0000256" key="1">
    <source>
        <dbReference type="ARBA" id="ARBA00023015"/>
    </source>
</evidence>
<comment type="caution">
    <text evidence="5">The sequence shown here is derived from an EMBL/GenBank/DDBJ whole genome shotgun (WGS) entry which is preliminary data.</text>
</comment>
<accession>A0ABU3QAL8</accession>
<dbReference type="InterPro" id="IPR011711">
    <property type="entry name" value="GntR_C"/>
</dbReference>
<dbReference type="SUPFAM" id="SSF46785">
    <property type="entry name" value="Winged helix' DNA-binding domain"/>
    <property type="match status" value="1"/>
</dbReference>
<dbReference type="InterPro" id="IPR008920">
    <property type="entry name" value="TF_FadR/GntR_C"/>
</dbReference>
<protein>
    <submittedName>
        <fullName evidence="5">GntR family transcriptional regulator</fullName>
    </submittedName>
</protein>
<feature type="domain" description="HTH gntR-type" evidence="4">
    <location>
        <begin position="8"/>
        <end position="75"/>
    </location>
</feature>
<dbReference type="RefSeq" id="WP_315727536.1">
    <property type="nucleotide sequence ID" value="NZ_JAVUPU010000008.1"/>
</dbReference>
<keyword evidence="6" id="KW-1185">Reference proteome</keyword>
<proteinExistence type="predicted"/>
<evidence type="ECO:0000313" key="5">
    <source>
        <dbReference type="EMBL" id="MDT9600372.1"/>
    </source>
</evidence>
<keyword evidence="2" id="KW-0238">DNA-binding</keyword>
<dbReference type="SUPFAM" id="SSF48008">
    <property type="entry name" value="GntR ligand-binding domain-like"/>
    <property type="match status" value="1"/>
</dbReference>
<evidence type="ECO:0000256" key="3">
    <source>
        <dbReference type="ARBA" id="ARBA00023163"/>
    </source>
</evidence>
<reference evidence="5 6" key="1">
    <citation type="submission" date="2023-05" db="EMBL/GenBank/DDBJ databases">
        <authorList>
            <person name="Guo Y."/>
        </authorList>
    </citation>
    <scope>NUCLEOTIDE SEQUENCE [LARGE SCALE GENOMIC DNA]</scope>
    <source>
        <strain evidence="5 6">GR2756</strain>
    </source>
</reference>
<sequence length="228" mass="26465">MAGQTQSASDSADVYDRIMDAIVTQRLAPGQKVSENILTNMFGISRTAARNAMEQMTAQQFMISNSPRITRISPLTLVDVKENFTIRKMMEPSILSMIAPQMDEEEFEKRHNAIFEDMTMTTESDILRVLKANRDFNRYIAQQTRYQSLINWIGQLEDTTMRIYWIYAKLTKSLPFSMDQQKTLVDLVRNNQTEDIRRHVIMMITTCEDRVLNTIFMHGRLNAHNLTV</sequence>
<dbReference type="Pfam" id="PF07729">
    <property type="entry name" value="FCD"/>
    <property type="match status" value="1"/>
</dbReference>